<feature type="region of interest" description="Disordered" evidence="6">
    <location>
        <begin position="313"/>
        <end position="343"/>
    </location>
</feature>
<dbReference type="GO" id="GO:0061817">
    <property type="term" value="P:endoplasmic reticulum-plasma membrane tethering"/>
    <property type="evidence" value="ECO:0007669"/>
    <property type="project" value="UniProtKB-ARBA"/>
</dbReference>
<name>A0A3M6YRH0_HORWE</name>
<accession>A0A3M6YRH0</accession>
<feature type="compositionally biased region" description="Polar residues" evidence="6">
    <location>
        <begin position="277"/>
        <end position="291"/>
    </location>
</feature>
<dbReference type="GO" id="GO:0051685">
    <property type="term" value="P:maintenance of ER location"/>
    <property type="evidence" value="ECO:0007669"/>
    <property type="project" value="UniProtKB-ARBA"/>
</dbReference>
<dbReference type="PANTHER" id="PTHR10809:SF6">
    <property type="entry name" value="AT11025P-RELATED"/>
    <property type="match status" value="1"/>
</dbReference>
<dbReference type="GO" id="GO:0007009">
    <property type="term" value="P:plasma membrane organization"/>
    <property type="evidence" value="ECO:0007669"/>
    <property type="project" value="UniProtKB-ARBA"/>
</dbReference>
<evidence type="ECO:0000256" key="5">
    <source>
        <dbReference type="ARBA" id="ARBA00023136"/>
    </source>
</evidence>
<dbReference type="GO" id="GO:0160214">
    <property type="term" value="F:endoplasmic reticulum-plasma membrane adaptor activity"/>
    <property type="evidence" value="ECO:0007669"/>
    <property type="project" value="UniProtKB-ARBA"/>
</dbReference>
<feature type="transmembrane region" description="Helical" evidence="7">
    <location>
        <begin position="349"/>
        <end position="368"/>
    </location>
</feature>
<dbReference type="GO" id="GO:1902647">
    <property type="term" value="P:negative regulation of 1-phosphatidyl-1D-myo-inositol 4,5-bisphosphate biosynthetic process"/>
    <property type="evidence" value="ECO:0007669"/>
    <property type="project" value="UniProtKB-ARBA"/>
</dbReference>
<dbReference type="GO" id="GO:0001786">
    <property type="term" value="F:phosphatidylserine binding"/>
    <property type="evidence" value="ECO:0007669"/>
    <property type="project" value="UniProtKB-ARBA"/>
</dbReference>
<evidence type="ECO:0000313" key="9">
    <source>
        <dbReference type="EMBL" id="RMY05507.1"/>
    </source>
</evidence>
<feature type="compositionally biased region" description="Polar residues" evidence="6">
    <location>
        <begin position="332"/>
        <end position="341"/>
    </location>
</feature>
<feature type="domain" description="MSP" evidence="8">
    <location>
        <begin position="90"/>
        <end position="213"/>
    </location>
</feature>
<dbReference type="GO" id="GO:0035091">
    <property type="term" value="F:phosphatidylinositol binding"/>
    <property type="evidence" value="ECO:0007669"/>
    <property type="project" value="UniProtKB-ARBA"/>
</dbReference>
<sequence length="369" mass="39158">MGDGGWRMAGGLSCRGGLDSRTGQDSASKLEWEVGSSFTQSLLQPHFTGLLPTNLPPTHSINHRITSNVTPNEKYPWNIAIGRKARTIMSVELDPSELAFKRPFTHEVSQILRLHNPTSDAVAFKVKTTAPKQYCVRPNSGRIDAGKDVEVQVLLQAMKEDPPLDTRCRDKFLVQSVAIPADADSSNVSQVWSHIEATAKGSVQEKKIRVSFLPADGQSAQTNGVGAAAAADDEHPAAYSSPSPQAAAVTPQRPGTSGTGVMSTPQDTKSAAGADATENQSMLSSVSTALPTNREDLQRQLETANAKIKQLQEQASEGLRQRKVAGAEAGTPGSSTGTGLQNPPAPGGVSIPIVAVLCVLCFLLAYFFF</sequence>
<gene>
    <name evidence="9" type="ORF">D0867_10000</name>
</gene>
<dbReference type="PROSITE" id="PS50202">
    <property type="entry name" value="MSP"/>
    <property type="match status" value="1"/>
</dbReference>
<dbReference type="GO" id="GO:0140506">
    <property type="term" value="F:endoplasmic reticulum-autophagosome adaptor activity"/>
    <property type="evidence" value="ECO:0007669"/>
    <property type="project" value="UniProtKB-ARBA"/>
</dbReference>
<dbReference type="InterPro" id="IPR016763">
    <property type="entry name" value="VAP"/>
</dbReference>
<dbReference type="GO" id="GO:0061709">
    <property type="term" value="P:reticulophagy"/>
    <property type="evidence" value="ECO:0007669"/>
    <property type="project" value="UniProtKB-ARBA"/>
</dbReference>
<dbReference type="GO" id="GO:0160219">
    <property type="term" value="C:cortical endoplasmic reticulum membrane"/>
    <property type="evidence" value="ECO:0007669"/>
    <property type="project" value="UniProtKB-ARBA"/>
</dbReference>
<keyword evidence="5 7" id="KW-0472">Membrane</keyword>
<evidence type="ECO:0000256" key="2">
    <source>
        <dbReference type="ARBA" id="ARBA00008932"/>
    </source>
</evidence>
<dbReference type="GO" id="GO:0033149">
    <property type="term" value="F:FFAT motif binding"/>
    <property type="evidence" value="ECO:0007669"/>
    <property type="project" value="TreeGrafter"/>
</dbReference>
<evidence type="ECO:0000256" key="4">
    <source>
        <dbReference type="ARBA" id="ARBA00022989"/>
    </source>
</evidence>
<dbReference type="GO" id="GO:0005886">
    <property type="term" value="C:plasma membrane"/>
    <property type="evidence" value="ECO:0007669"/>
    <property type="project" value="TreeGrafter"/>
</dbReference>
<feature type="compositionally biased region" description="Polar residues" evidence="6">
    <location>
        <begin position="253"/>
        <end position="269"/>
    </location>
</feature>
<evidence type="ECO:0000256" key="6">
    <source>
        <dbReference type="SAM" id="MobiDB-lite"/>
    </source>
</evidence>
<reference evidence="9 10" key="1">
    <citation type="journal article" date="2018" name="BMC Genomics">
        <title>Genomic evidence for intraspecific hybridization in a clonal and extremely halotolerant yeast.</title>
        <authorList>
            <person name="Gostincar C."/>
            <person name="Stajich J.E."/>
            <person name="Zupancic J."/>
            <person name="Zalar P."/>
            <person name="Gunde-Cimerman N."/>
        </authorList>
    </citation>
    <scope>NUCLEOTIDE SEQUENCE [LARGE SCALE GENOMIC DNA]</scope>
    <source>
        <strain evidence="9 10">EXF-6669</strain>
    </source>
</reference>
<evidence type="ECO:0000256" key="7">
    <source>
        <dbReference type="SAM" id="Phobius"/>
    </source>
</evidence>
<evidence type="ECO:0000313" key="10">
    <source>
        <dbReference type="Proteomes" id="UP000271337"/>
    </source>
</evidence>
<comment type="subcellular location">
    <subcellularLocation>
        <location evidence="1">Endoplasmic reticulum membrane</location>
        <topology evidence="1">Single-pass type IV membrane protein</topology>
    </subcellularLocation>
</comment>
<dbReference type="OrthoDB" id="264603at2759"/>
<dbReference type="InterPro" id="IPR013783">
    <property type="entry name" value="Ig-like_fold"/>
</dbReference>
<dbReference type="FunFam" id="2.60.40.10:FF:000813">
    <property type="entry name" value="Vesicle-associated protein 1-1"/>
    <property type="match status" value="1"/>
</dbReference>
<comment type="caution">
    <text evidence="9">The sequence shown here is derived from an EMBL/GenBank/DDBJ whole genome shotgun (WGS) entry which is preliminary data.</text>
</comment>
<comment type="similarity">
    <text evidence="2">Belongs to the VAMP-associated protein (VAP) (TC 9.B.17) family.</text>
</comment>
<evidence type="ECO:0000256" key="3">
    <source>
        <dbReference type="ARBA" id="ARBA00022692"/>
    </source>
</evidence>
<dbReference type="Pfam" id="PF00635">
    <property type="entry name" value="Motile_Sperm"/>
    <property type="match status" value="1"/>
</dbReference>
<organism evidence="9 10">
    <name type="scientific">Hortaea werneckii</name>
    <name type="common">Black yeast</name>
    <name type="synonym">Cladosporium werneckii</name>
    <dbReference type="NCBI Taxonomy" id="91943"/>
    <lineage>
        <taxon>Eukaryota</taxon>
        <taxon>Fungi</taxon>
        <taxon>Dikarya</taxon>
        <taxon>Ascomycota</taxon>
        <taxon>Pezizomycotina</taxon>
        <taxon>Dothideomycetes</taxon>
        <taxon>Dothideomycetidae</taxon>
        <taxon>Mycosphaerellales</taxon>
        <taxon>Teratosphaeriaceae</taxon>
        <taxon>Hortaea</taxon>
    </lineage>
</organism>
<dbReference type="GO" id="GO:0090158">
    <property type="term" value="P:endoplasmic reticulum membrane organization"/>
    <property type="evidence" value="ECO:0007669"/>
    <property type="project" value="TreeGrafter"/>
</dbReference>
<dbReference type="AlphaFoldDB" id="A0A3M6YRH0"/>
<dbReference type="EMBL" id="QWIL01001261">
    <property type="protein sequence ID" value="RMY05507.1"/>
    <property type="molecule type" value="Genomic_DNA"/>
</dbReference>
<feature type="region of interest" description="Disordered" evidence="6">
    <location>
        <begin position="214"/>
        <end position="292"/>
    </location>
</feature>
<dbReference type="InterPro" id="IPR000535">
    <property type="entry name" value="MSP_dom"/>
</dbReference>
<evidence type="ECO:0000259" key="8">
    <source>
        <dbReference type="PROSITE" id="PS50202"/>
    </source>
</evidence>
<proteinExistence type="inferred from homology"/>
<dbReference type="Gene3D" id="2.60.40.10">
    <property type="entry name" value="Immunoglobulins"/>
    <property type="match status" value="1"/>
</dbReference>
<keyword evidence="4 7" id="KW-1133">Transmembrane helix</keyword>
<dbReference type="Proteomes" id="UP000271337">
    <property type="component" value="Unassembled WGS sequence"/>
</dbReference>
<dbReference type="SUPFAM" id="SSF49354">
    <property type="entry name" value="PapD-like"/>
    <property type="match status" value="1"/>
</dbReference>
<keyword evidence="3 7" id="KW-0812">Transmembrane</keyword>
<dbReference type="PANTHER" id="PTHR10809">
    <property type="entry name" value="VESICLE-ASSOCIATED MEMBRANE PROTEIN-ASSOCIATED PROTEIN"/>
    <property type="match status" value="1"/>
</dbReference>
<evidence type="ECO:0000256" key="1">
    <source>
        <dbReference type="ARBA" id="ARBA00004163"/>
    </source>
</evidence>
<feature type="compositionally biased region" description="Low complexity" evidence="6">
    <location>
        <begin position="237"/>
        <end position="248"/>
    </location>
</feature>
<protein>
    <recommendedName>
        <fullName evidence="8">MSP domain-containing protein</fullName>
    </recommendedName>
</protein>
<dbReference type="InterPro" id="IPR008962">
    <property type="entry name" value="PapD-like_sf"/>
</dbReference>
<dbReference type="VEuPathDB" id="FungiDB:BTJ68_14365"/>